<dbReference type="KEGG" id="saga:M5M_06620"/>
<keyword evidence="2" id="KW-1185">Reference proteome</keyword>
<evidence type="ECO:0000313" key="2">
    <source>
        <dbReference type="Proteomes" id="UP000000466"/>
    </source>
</evidence>
<dbReference type="AlphaFoldDB" id="K4KHD3"/>
<protein>
    <submittedName>
        <fullName evidence="1">Uncharacterized protein</fullName>
    </submittedName>
</protein>
<dbReference type="HOGENOM" id="CLU_683145_0_0_6"/>
<gene>
    <name evidence="1" type="ordered locus">M5M_06620</name>
</gene>
<dbReference type="STRING" id="1117647.M5M_06620"/>
<reference evidence="1 2" key="1">
    <citation type="journal article" date="2013" name="Genome Announc.">
        <title>Complete genome sequence of Simiduia agarivorans SA1(T), a marine bacterium able to degrade a variety of polysaccharides.</title>
        <authorList>
            <person name="Lin S.Y."/>
            <person name="Shieh W.Y."/>
            <person name="Chen J.S."/>
            <person name="Tang S.L."/>
        </authorList>
    </citation>
    <scope>NUCLEOTIDE SEQUENCE [LARGE SCALE GENOMIC DNA]</scope>
    <source>
        <strain evidence="2">DSM 21679 / JCM 13881 / BCRC 17597 / SA1</strain>
    </source>
</reference>
<proteinExistence type="predicted"/>
<accession>K4KHD3</accession>
<dbReference type="eggNOG" id="ENOG5031NRF">
    <property type="taxonomic scope" value="Bacteria"/>
</dbReference>
<dbReference type="OrthoDB" id="5724398at2"/>
<evidence type="ECO:0000313" key="1">
    <source>
        <dbReference type="EMBL" id="AFU98519.1"/>
    </source>
</evidence>
<dbReference type="RefSeq" id="WP_015046692.1">
    <property type="nucleotide sequence ID" value="NC_018868.3"/>
</dbReference>
<name>K4KHD3_SIMAS</name>
<sequence>MLLDVNPVSRCHVIAGERSGKPVYIPPQAKPIYDELYKLAKRNNYWAQVTVKGIQHLAAGRLHMNNIFVHPGGARRDGKEEFVVVLPGCKVTAEKLDGDGYKLLHFAPDAHYFELLSEDAKPGLYRAENGNAGWDSRPVKNGVIEKRDDYVVVVSDSGYERQSRALEMAANSAKSTPFFSGKQIERIGFDYHFTPGDKQIGGLRNLRKALRPLDMEELNGSALLLANSMASASKQKGIVWVSERGGSAVLSQALKILSTQGIQLKDHHLFMLEPKTSTKQAVESAMKLGMSLERDVTKVGFLNVVGNSGQLGVIRSRYKNDDDYNLLMAGVDFVKQGLTIQGGLAAVATLLAAGGATMSAPAVPAIISFIAAVTGGTVGGVAAASTVTEQVAPRLHHKIKAHL</sequence>
<dbReference type="EMBL" id="CP003746">
    <property type="protein sequence ID" value="AFU98519.1"/>
    <property type="molecule type" value="Genomic_DNA"/>
</dbReference>
<organism evidence="1 2">
    <name type="scientific">Simiduia agarivorans (strain DSM 21679 / JCM 13881 / BCRC 17597 / SA1)</name>
    <dbReference type="NCBI Taxonomy" id="1117647"/>
    <lineage>
        <taxon>Bacteria</taxon>
        <taxon>Pseudomonadati</taxon>
        <taxon>Pseudomonadota</taxon>
        <taxon>Gammaproteobacteria</taxon>
        <taxon>Cellvibrionales</taxon>
        <taxon>Cellvibrionaceae</taxon>
        <taxon>Simiduia</taxon>
    </lineage>
</organism>
<dbReference type="Proteomes" id="UP000000466">
    <property type="component" value="Chromosome"/>
</dbReference>